<feature type="compositionally biased region" description="Polar residues" evidence="1">
    <location>
        <begin position="43"/>
        <end position="53"/>
    </location>
</feature>
<evidence type="ECO:0000256" key="1">
    <source>
        <dbReference type="SAM" id="MobiDB-lite"/>
    </source>
</evidence>
<keyword evidence="3" id="KW-1185">Reference proteome</keyword>
<dbReference type="EMBL" id="JAQNDO010000001">
    <property type="protein sequence ID" value="MDC0740137.1"/>
    <property type="molecule type" value="Genomic_DNA"/>
</dbReference>
<comment type="caution">
    <text evidence="2">The sequence shown here is derived from an EMBL/GenBank/DDBJ whole genome shotgun (WGS) entry which is preliminary data.</text>
</comment>
<name>A0ABT5EFK6_9BACT</name>
<protein>
    <submittedName>
        <fullName evidence="2">Uncharacterized protein</fullName>
    </submittedName>
</protein>
<feature type="region of interest" description="Disordered" evidence="1">
    <location>
        <begin position="109"/>
        <end position="187"/>
    </location>
</feature>
<evidence type="ECO:0000313" key="2">
    <source>
        <dbReference type="EMBL" id="MDC0740137.1"/>
    </source>
</evidence>
<reference evidence="2 3" key="1">
    <citation type="submission" date="2022-11" db="EMBL/GenBank/DDBJ databases">
        <title>Minimal conservation of predation-associated metabolite biosynthetic gene clusters underscores biosynthetic potential of Myxococcota including descriptions for ten novel species: Archangium lansinium sp. nov., Myxococcus landrumus sp. nov., Nannocystis bai.</title>
        <authorList>
            <person name="Ahearne A."/>
            <person name="Stevens C."/>
            <person name="Dowd S."/>
        </authorList>
    </citation>
    <scope>NUCLEOTIDE SEQUENCE [LARGE SCALE GENOMIC DNA]</scope>
    <source>
        <strain evidence="2 3">RJM3</strain>
    </source>
</reference>
<evidence type="ECO:0000313" key="3">
    <source>
        <dbReference type="Proteomes" id="UP001221411"/>
    </source>
</evidence>
<accession>A0ABT5EFK6</accession>
<feature type="compositionally biased region" description="Basic residues" evidence="1">
    <location>
        <begin position="117"/>
        <end position="138"/>
    </location>
</feature>
<sequence>MNPIQILVAAVLAVAGGLGGAFAVDKLVDKPKPPSPPPKPETKTSGVLSPSQQRDLRRLGPPAAGKNYQRIEDTGADAFDRALDAAMFTPAAPYAAVVKVIRPHAEGAMQDLMAPPKSKKAAPPKSKKTAPPKSKKTAPPKPKKDDAPRKAEASDCPKGVVVLDQDKPQDETGFTSVGAVPPKPKPPDRFYKAWSSGQKRYYQAKKSDAQWKKEIDAYNAALKAWNEAVAFDAKITLEKKRIEEDIRRAKSQNEVTALKKRLEAVTKAGNLSKVHGANWRGRPALTAFFQATAQNGVPANLDANKLLEALNAFAAQLQTQPVPGLDPNAFMTPMAPAVSDFQNPWAAQPVAQPQPYAAPPGYAYVQTPMGPQLVPQQAAMQPVAPPGYAYMQTPMGPQLVPQQAAMQPVAPPGYAYMQTPVGPQLVPQQAAMQPVVDPYGQQFVADPYGQQFVADPYDPNALVEAELMNLAGHGGSTGTPESIGWASDSDVEGLEQLFGDQAGWADDSDELEGLDELLSDQAGWADDSDELEGLDELLSDQAGWADDSDELDVGRTDSACCTACAVGQPCEGGACGIGGGCSTC</sequence>
<feature type="region of interest" description="Disordered" evidence="1">
    <location>
        <begin position="28"/>
        <end position="72"/>
    </location>
</feature>
<dbReference type="Proteomes" id="UP001221411">
    <property type="component" value="Unassembled WGS sequence"/>
</dbReference>
<gene>
    <name evidence="2" type="ORF">POL67_02190</name>
</gene>
<dbReference type="RefSeq" id="WP_271915042.1">
    <property type="nucleotide sequence ID" value="NZ_JAQNDO010000001.1"/>
</dbReference>
<feature type="compositionally biased region" description="Basic and acidic residues" evidence="1">
    <location>
        <begin position="142"/>
        <end position="155"/>
    </location>
</feature>
<organism evidence="2 3">
    <name type="scientific">Polyangium mundeleinium</name>
    <dbReference type="NCBI Taxonomy" id="2995306"/>
    <lineage>
        <taxon>Bacteria</taxon>
        <taxon>Pseudomonadati</taxon>
        <taxon>Myxococcota</taxon>
        <taxon>Polyangia</taxon>
        <taxon>Polyangiales</taxon>
        <taxon>Polyangiaceae</taxon>
        <taxon>Polyangium</taxon>
    </lineage>
</organism>
<proteinExistence type="predicted"/>